<accession>A0A2S6IEA1</accession>
<dbReference type="SUPFAM" id="SSF46955">
    <property type="entry name" value="Putative DNA-binding domain"/>
    <property type="match status" value="1"/>
</dbReference>
<keyword evidence="3" id="KW-1185">Reference proteome</keyword>
<name>A0A2S6IEA1_9ACTN</name>
<dbReference type="GO" id="GO:0003677">
    <property type="term" value="F:DNA binding"/>
    <property type="evidence" value="ECO:0007669"/>
    <property type="project" value="InterPro"/>
</dbReference>
<evidence type="ECO:0000259" key="1">
    <source>
        <dbReference type="Pfam" id="PF12728"/>
    </source>
</evidence>
<evidence type="ECO:0000313" key="3">
    <source>
        <dbReference type="Proteomes" id="UP000239485"/>
    </source>
</evidence>
<dbReference type="Proteomes" id="UP000239485">
    <property type="component" value="Unassembled WGS sequence"/>
</dbReference>
<dbReference type="EMBL" id="PTJD01000014">
    <property type="protein sequence ID" value="PPK92516.1"/>
    <property type="molecule type" value="Genomic_DNA"/>
</dbReference>
<dbReference type="InterPro" id="IPR041657">
    <property type="entry name" value="HTH_17"/>
</dbReference>
<dbReference type="InterPro" id="IPR010093">
    <property type="entry name" value="SinI_DNA-bd"/>
</dbReference>
<comment type="caution">
    <text evidence="2">The sequence shown here is derived from an EMBL/GenBank/DDBJ whole genome shotgun (WGS) entry which is preliminary data.</text>
</comment>
<proteinExistence type="predicted"/>
<dbReference type="AlphaFoldDB" id="A0A2S6IEA1"/>
<feature type="domain" description="Helix-turn-helix" evidence="1">
    <location>
        <begin position="5"/>
        <end position="51"/>
    </location>
</feature>
<sequence length="60" mass="6769">MEKLLLSPEEAAEVLGVGRSTVYDLMRMRLLPSVKIGRSRRVPVDALRRYVGQLTQKDVA</sequence>
<dbReference type="NCBIfam" id="TIGR01764">
    <property type="entry name" value="excise"/>
    <property type="match status" value="1"/>
</dbReference>
<dbReference type="RefSeq" id="WP_104434770.1">
    <property type="nucleotide sequence ID" value="NZ_PTJD01000014.1"/>
</dbReference>
<evidence type="ECO:0000313" key="2">
    <source>
        <dbReference type="EMBL" id="PPK92516.1"/>
    </source>
</evidence>
<dbReference type="OrthoDB" id="3789542at2"/>
<protein>
    <submittedName>
        <fullName evidence="2">Excisionase family DNA binding protein</fullName>
    </submittedName>
</protein>
<gene>
    <name evidence="2" type="ORF">CLV92_114117</name>
</gene>
<dbReference type="InterPro" id="IPR009061">
    <property type="entry name" value="DNA-bd_dom_put_sf"/>
</dbReference>
<reference evidence="2 3" key="1">
    <citation type="submission" date="2018-02" db="EMBL/GenBank/DDBJ databases">
        <title>Genomic Encyclopedia of Archaeal and Bacterial Type Strains, Phase II (KMG-II): from individual species to whole genera.</title>
        <authorList>
            <person name="Goeker M."/>
        </authorList>
    </citation>
    <scope>NUCLEOTIDE SEQUENCE [LARGE SCALE GENOMIC DNA]</scope>
    <source>
        <strain evidence="2 3">DSM 22857</strain>
    </source>
</reference>
<dbReference type="Pfam" id="PF12728">
    <property type="entry name" value="HTH_17"/>
    <property type="match status" value="1"/>
</dbReference>
<organism evidence="2 3">
    <name type="scientific">Kineococcus xinjiangensis</name>
    <dbReference type="NCBI Taxonomy" id="512762"/>
    <lineage>
        <taxon>Bacteria</taxon>
        <taxon>Bacillati</taxon>
        <taxon>Actinomycetota</taxon>
        <taxon>Actinomycetes</taxon>
        <taxon>Kineosporiales</taxon>
        <taxon>Kineosporiaceae</taxon>
        <taxon>Kineococcus</taxon>
    </lineage>
</organism>